<gene>
    <name evidence="3" type="ORF">F8M41_007053</name>
</gene>
<sequence length="234" mass="26993">MMSSQNGPNSFYQNSLNNDFFGNSSYELTLGIEELISPPQNTRCAVKHRKNKSSPPRPLNKFLLFRRDFIAKQKENGRTMNIEDMSRLASYEWGNLTDDARRYFEILEQMAKDKHREMYKGYSYCPKKNKGKESKSKRKNIKTGQSIIQFEKTNQIASVPSEPTSETAAIETVNLTEHNHSESPNFGLLIYDELFLFDSSTGLLPLDLQDHFGINNNFDQESSTSFYQQPNVNF</sequence>
<dbReference type="AlphaFoldDB" id="A0A8H4EV43"/>
<comment type="caution">
    <text evidence="3">The sequence shown here is derived from an EMBL/GenBank/DDBJ whole genome shotgun (WGS) entry which is preliminary data.</text>
</comment>
<dbReference type="EMBL" id="WTPW01000018">
    <property type="protein sequence ID" value="KAF0559086.1"/>
    <property type="molecule type" value="Genomic_DNA"/>
</dbReference>
<feature type="DNA-binding region" description="HMG box" evidence="1">
    <location>
        <begin position="55"/>
        <end position="123"/>
    </location>
</feature>
<evidence type="ECO:0000256" key="1">
    <source>
        <dbReference type="PROSITE-ProRule" id="PRU00267"/>
    </source>
</evidence>
<dbReference type="SMART" id="SM00398">
    <property type="entry name" value="HMG"/>
    <property type="match status" value="1"/>
</dbReference>
<keyword evidence="1" id="KW-0238">DNA-binding</keyword>
<evidence type="ECO:0000313" key="3">
    <source>
        <dbReference type="EMBL" id="KAF0559086.1"/>
    </source>
</evidence>
<dbReference type="Proteomes" id="UP000439903">
    <property type="component" value="Unassembled WGS sequence"/>
</dbReference>
<dbReference type="SUPFAM" id="SSF47095">
    <property type="entry name" value="HMG-box"/>
    <property type="match status" value="1"/>
</dbReference>
<accession>A0A8H4EV43</accession>
<dbReference type="PROSITE" id="PS50118">
    <property type="entry name" value="HMG_BOX_2"/>
    <property type="match status" value="1"/>
</dbReference>
<dbReference type="GO" id="GO:0003677">
    <property type="term" value="F:DNA binding"/>
    <property type="evidence" value="ECO:0007669"/>
    <property type="project" value="UniProtKB-UniRule"/>
</dbReference>
<feature type="domain" description="HMG box" evidence="2">
    <location>
        <begin position="55"/>
        <end position="123"/>
    </location>
</feature>
<proteinExistence type="predicted"/>
<organism evidence="3 4">
    <name type="scientific">Gigaspora margarita</name>
    <dbReference type="NCBI Taxonomy" id="4874"/>
    <lineage>
        <taxon>Eukaryota</taxon>
        <taxon>Fungi</taxon>
        <taxon>Fungi incertae sedis</taxon>
        <taxon>Mucoromycota</taxon>
        <taxon>Glomeromycotina</taxon>
        <taxon>Glomeromycetes</taxon>
        <taxon>Diversisporales</taxon>
        <taxon>Gigasporaceae</taxon>
        <taxon>Gigaspora</taxon>
    </lineage>
</organism>
<name>A0A8H4EV43_GIGMA</name>
<keyword evidence="4" id="KW-1185">Reference proteome</keyword>
<dbReference type="InterPro" id="IPR036910">
    <property type="entry name" value="HMG_box_dom_sf"/>
</dbReference>
<keyword evidence="1" id="KW-0539">Nucleus</keyword>
<reference evidence="3 4" key="1">
    <citation type="journal article" date="2019" name="Environ. Microbiol.">
        <title>At the nexus of three kingdoms: the genome of the mycorrhizal fungus Gigaspora margarita provides insights into plant, endobacterial and fungal interactions.</title>
        <authorList>
            <person name="Venice F."/>
            <person name="Ghignone S."/>
            <person name="Salvioli di Fossalunga A."/>
            <person name="Amselem J."/>
            <person name="Novero M."/>
            <person name="Xianan X."/>
            <person name="Sedzielewska Toro K."/>
            <person name="Morin E."/>
            <person name="Lipzen A."/>
            <person name="Grigoriev I.V."/>
            <person name="Henrissat B."/>
            <person name="Martin F.M."/>
            <person name="Bonfante P."/>
        </authorList>
    </citation>
    <scope>NUCLEOTIDE SEQUENCE [LARGE SCALE GENOMIC DNA]</scope>
    <source>
        <strain evidence="3 4">BEG34</strain>
    </source>
</reference>
<dbReference type="OrthoDB" id="6247875at2759"/>
<evidence type="ECO:0000259" key="2">
    <source>
        <dbReference type="PROSITE" id="PS50118"/>
    </source>
</evidence>
<dbReference type="Pfam" id="PF00505">
    <property type="entry name" value="HMG_box"/>
    <property type="match status" value="1"/>
</dbReference>
<dbReference type="Gene3D" id="1.10.30.10">
    <property type="entry name" value="High mobility group box domain"/>
    <property type="match status" value="1"/>
</dbReference>
<dbReference type="InterPro" id="IPR009071">
    <property type="entry name" value="HMG_box_dom"/>
</dbReference>
<evidence type="ECO:0000313" key="4">
    <source>
        <dbReference type="Proteomes" id="UP000439903"/>
    </source>
</evidence>
<dbReference type="GO" id="GO:0005634">
    <property type="term" value="C:nucleus"/>
    <property type="evidence" value="ECO:0007669"/>
    <property type="project" value="UniProtKB-UniRule"/>
</dbReference>
<dbReference type="CDD" id="cd01389">
    <property type="entry name" value="HMG-box_ROX1-like"/>
    <property type="match status" value="1"/>
</dbReference>
<protein>
    <submittedName>
        <fullName evidence="3">MATA-HMG</fullName>
    </submittedName>
</protein>